<dbReference type="EMBL" id="KF317421">
    <property type="protein sequence ID" value="AHA51353.1"/>
    <property type="molecule type" value="mRNA"/>
</dbReference>
<proteinExistence type="evidence at transcript level"/>
<dbReference type="ESTHER" id="9metz-v9ppq7">
    <property type="family name" value="Carb_B_Root"/>
</dbReference>
<evidence type="ECO:0000313" key="6">
    <source>
        <dbReference type="EMBL" id="AHA51351.1"/>
    </source>
</evidence>
<accession>V9PPQ7</accession>
<organism evidence="7">
    <name type="scientific">Euplokamis dunlapae</name>
    <dbReference type="NCBI Taxonomy" id="1403701"/>
    <lineage>
        <taxon>Eukaryota</taxon>
        <taxon>Metazoa</taxon>
        <taxon>Ctenophora</taxon>
        <taxon>Tentaculata</taxon>
        <taxon>Cydippida</taxon>
        <taxon>Euplokamidae</taxon>
        <taxon>Euplokamis</taxon>
    </lineage>
</organism>
<dbReference type="AlphaFoldDB" id="V9PPQ7"/>
<dbReference type="SUPFAM" id="SSF53474">
    <property type="entry name" value="alpha/beta-Hydrolases"/>
    <property type="match status" value="1"/>
</dbReference>
<feature type="chain" id="PRO_5014314738" description="Carboxylic ester hydrolase" evidence="4">
    <location>
        <begin position="16"/>
        <end position="569"/>
    </location>
</feature>
<protein>
    <recommendedName>
        <fullName evidence="3">Carboxylic ester hydrolase</fullName>
        <ecNumber evidence="3">3.1.1.-</ecNumber>
    </recommendedName>
</protein>
<dbReference type="EMBL" id="KF317419">
    <property type="protein sequence ID" value="AHA51351.1"/>
    <property type="molecule type" value="mRNA"/>
</dbReference>
<evidence type="ECO:0000256" key="2">
    <source>
        <dbReference type="ARBA" id="ARBA00022801"/>
    </source>
</evidence>
<reference evidence="7" key="2">
    <citation type="submission" date="2016-09" db="EMBL/GenBank/DDBJ databases">
        <authorList>
            <person name="Capua I."/>
            <person name="De Benedictis P."/>
            <person name="Joannis T."/>
            <person name="Lombin L.H."/>
            <person name="Cattoli G."/>
        </authorList>
    </citation>
    <scope>NUCLEOTIDE SEQUENCE</scope>
    <source>
        <strain evidence="6">25574</strain>
        <strain evidence="7">25575</strain>
        <strain evidence="8">28077</strain>
        <strain evidence="9">28078</strain>
    </source>
</reference>
<dbReference type="InterPro" id="IPR050309">
    <property type="entry name" value="Type-B_Carboxylest/Lipase"/>
</dbReference>
<dbReference type="InterPro" id="IPR029058">
    <property type="entry name" value="AB_hydrolase_fold"/>
</dbReference>
<dbReference type="InterPro" id="IPR019826">
    <property type="entry name" value="Carboxylesterase_B_AS"/>
</dbReference>
<comment type="similarity">
    <text evidence="1 3">Belongs to the type-B carboxylesterase/lipase family.</text>
</comment>
<dbReference type="PROSITE" id="PS00122">
    <property type="entry name" value="CARBOXYLESTERASE_B_1"/>
    <property type="match status" value="1"/>
</dbReference>
<evidence type="ECO:0000259" key="5">
    <source>
        <dbReference type="Pfam" id="PF00135"/>
    </source>
</evidence>
<dbReference type="Gene3D" id="3.40.50.1820">
    <property type="entry name" value="alpha/beta hydrolase"/>
    <property type="match status" value="1"/>
</dbReference>
<evidence type="ECO:0000256" key="4">
    <source>
        <dbReference type="SAM" id="SignalP"/>
    </source>
</evidence>
<dbReference type="EC" id="3.1.1.-" evidence="3"/>
<feature type="domain" description="Carboxylesterase type B" evidence="5">
    <location>
        <begin position="23"/>
        <end position="557"/>
    </location>
</feature>
<dbReference type="InterPro" id="IPR002018">
    <property type="entry name" value="CarbesteraseB"/>
</dbReference>
<evidence type="ECO:0000313" key="8">
    <source>
        <dbReference type="EMBL" id="AHA51353.1"/>
    </source>
</evidence>
<evidence type="ECO:0000313" key="9">
    <source>
        <dbReference type="EMBL" id="AHA51373.1"/>
    </source>
</evidence>
<reference evidence="7" key="1">
    <citation type="journal article" date="2013" name="Science">
        <title>The genome of the ctenophore Mnemiopsis leidyi and its implications for cell type evolution.</title>
        <authorList>
            <consortium name="NISC Comparative Sequencing Program"/>
            <person name="Ryan J.F."/>
            <person name="Pang K."/>
            <person name="Schnitzler C.E."/>
            <person name="Nguyen A.D."/>
            <person name="Moreland R.T."/>
            <person name="Simmons D.K."/>
            <person name="Koch B.J."/>
            <person name="Francis W.R."/>
            <person name="Havlak P."/>
            <person name="Smith S.A."/>
            <person name="Putnam N.H."/>
            <person name="Haddock S.H."/>
            <person name="Dunn C.W."/>
            <person name="Wolfsberg T.G."/>
            <person name="Mullikin J.C."/>
            <person name="Martindale M.Q."/>
            <person name="Baxevanis A.D."/>
        </authorList>
    </citation>
    <scope>NUCLEOTIDE SEQUENCE</scope>
    <source>
        <strain evidence="6">25574</strain>
        <strain evidence="7">25575</strain>
        <strain evidence="8">28077</strain>
        <strain evidence="9">28078</strain>
    </source>
</reference>
<feature type="signal peptide" evidence="4">
    <location>
        <begin position="1"/>
        <end position="15"/>
    </location>
</feature>
<sequence>MRVVLLCALVVLGYAGPVPVVPAPSVETDCGTVKGKIEVAVGGTKINTYRNIPYAIPPLGERRWAPSALLSEGTCWEGEHDGTQSEVVQCVNIILSTVFSNGPAGSPVRGVEDCLVLNVRTPDVTGSRPVILWIHGGGLVAGNGEEAGYHQDADYTEAVDVVSVNINYRLNLMGFMTHEDFDSEGNFGNYGFTDQVTALRWVKANIAKFGGDPSQVTIMGESGGGTSILGLVSSPLANNLFNNGIALSPAPFWNTTYADANQLYKTFVSNAGCDGGETKEERRACMTSLPLDGVVAAGFPLINPLVLTGEGYFNFPMRYGAKYEAFGMAVVDPIVVPQAPKDLKDASYTPNSRVKVIISNTAEENGVVTLGPKGINIFKNSTAGWEGLKQTLVDLSANIIGEEKAGPLLDDLWAKQVYPDTSSSNWCPQKAWNVITTDLRGTCPLNNLAVDMAENKDFDIYRLYITHALPGLPSYHTWDTLALFGLKSPSLGNIPSFAQEHIEHFKDAMQALVKQIAYGSEDKQGWATYPTNTKVLTNSAPWSTVVENNEGGQCDFWAAAGLDQYGWQN</sequence>
<dbReference type="PANTHER" id="PTHR11559">
    <property type="entry name" value="CARBOXYLESTERASE"/>
    <property type="match status" value="1"/>
</dbReference>
<evidence type="ECO:0000313" key="7">
    <source>
        <dbReference type="EMBL" id="AHA51352.1"/>
    </source>
</evidence>
<keyword evidence="2 3" id="KW-0378">Hydrolase</keyword>
<keyword evidence="4" id="KW-0732">Signal</keyword>
<name>V9PPQ7_9METZ</name>
<dbReference type="EMBL" id="KF317420">
    <property type="protein sequence ID" value="AHA51352.1"/>
    <property type="molecule type" value="mRNA"/>
</dbReference>
<dbReference type="Pfam" id="PF00135">
    <property type="entry name" value="COesterase"/>
    <property type="match status" value="1"/>
</dbReference>
<evidence type="ECO:0000256" key="1">
    <source>
        <dbReference type="ARBA" id="ARBA00005964"/>
    </source>
</evidence>
<evidence type="ECO:0000256" key="3">
    <source>
        <dbReference type="RuleBase" id="RU361235"/>
    </source>
</evidence>
<dbReference type="GO" id="GO:0016787">
    <property type="term" value="F:hydrolase activity"/>
    <property type="evidence" value="ECO:0007669"/>
    <property type="project" value="UniProtKB-KW"/>
</dbReference>
<dbReference type="EMBL" id="KF317441">
    <property type="protein sequence ID" value="AHA51373.1"/>
    <property type="molecule type" value="mRNA"/>
</dbReference>